<proteinExistence type="predicted"/>
<evidence type="ECO:0000313" key="2">
    <source>
        <dbReference type="Proteomes" id="UP001055057"/>
    </source>
</evidence>
<evidence type="ECO:0000313" key="1">
    <source>
        <dbReference type="EMBL" id="GJE58168.1"/>
    </source>
</evidence>
<keyword evidence="2" id="KW-1185">Reference proteome</keyword>
<dbReference type="Proteomes" id="UP001055057">
    <property type="component" value="Unassembled WGS sequence"/>
</dbReference>
<sequence>MTGLTCDAAMPFARISLSMAWRSMALSMAVSLPPSRETRA</sequence>
<reference evidence="1" key="2">
    <citation type="submission" date="2021-08" db="EMBL/GenBank/DDBJ databases">
        <authorList>
            <person name="Tani A."/>
            <person name="Ola A."/>
            <person name="Ogura Y."/>
            <person name="Katsura K."/>
            <person name="Hayashi T."/>
        </authorList>
    </citation>
    <scope>NUCLEOTIDE SEQUENCE</scope>
    <source>
        <strain evidence="1">DSM 23632</strain>
    </source>
</reference>
<name>A0ABQ4TS46_9HYPH</name>
<dbReference type="EMBL" id="BPRB01000011">
    <property type="protein sequence ID" value="GJE58168.1"/>
    <property type="molecule type" value="Genomic_DNA"/>
</dbReference>
<reference evidence="1" key="1">
    <citation type="journal article" date="2021" name="Front. Microbiol.">
        <title>Comprehensive Comparative Genomics and Phenotyping of Methylobacterium Species.</title>
        <authorList>
            <person name="Alessa O."/>
            <person name="Ogura Y."/>
            <person name="Fujitani Y."/>
            <person name="Takami H."/>
            <person name="Hayashi T."/>
            <person name="Sahin N."/>
            <person name="Tani A."/>
        </authorList>
    </citation>
    <scope>NUCLEOTIDE SEQUENCE</scope>
    <source>
        <strain evidence="1">DSM 23632</strain>
    </source>
</reference>
<gene>
    <name evidence="1" type="ORF">MPOCJGCO_0247</name>
</gene>
<protein>
    <submittedName>
        <fullName evidence="1">Uncharacterized protein</fullName>
    </submittedName>
</protein>
<comment type="caution">
    <text evidence="1">The sequence shown here is derived from an EMBL/GenBank/DDBJ whole genome shotgun (WGS) entry which is preliminary data.</text>
</comment>
<organism evidence="1 2">
    <name type="scientific">Methylobacterium trifolii</name>
    <dbReference type="NCBI Taxonomy" id="1003092"/>
    <lineage>
        <taxon>Bacteria</taxon>
        <taxon>Pseudomonadati</taxon>
        <taxon>Pseudomonadota</taxon>
        <taxon>Alphaproteobacteria</taxon>
        <taxon>Hyphomicrobiales</taxon>
        <taxon>Methylobacteriaceae</taxon>
        <taxon>Methylobacterium</taxon>
    </lineage>
</organism>
<accession>A0ABQ4TS46</accession>